<evidence type="ECO:0000256" key="1">
    <source>
        <dbReference type="ARBA" id="ARBA00001973"/>
    </source>
</evidence>
<dbReference type="Gene3D" id="2.60.310.20">
    <property type="match status" value="1"/>
</dbReference>
<dbReference type="Pfam" id="PF00264">
    <property type="entry name" value="Tyrosinase"/>
    <property type="match status" value="1"/>
</dbReference>
<feature type="domain" description="Tyrosinase copper-binding" evidence="7">
    <location>
        <begin position="329"/>
        <end position="340"/>
    </location>
</feature>
<dbReference type="RefSeq" id="XP_062725783.1">
    <property type="nucleotide sequence ID" value="XM_062862659.1"/>
</dbReference>
<feature type="signal peptide" evidence="5">
    <location>
        <begin position="1"/>
        <end position="22"/>
    </location>
</feature>
<comment type="cofactor">
    <cofactor evidence="1">
        <name>Cu(2+)</name>
        <dbReference type="ChEBI" id="CHEBI:29036"/>
    </cofactor>
</comment>
<evidence type="ECO:0000256" key="4">
    <source>
        <dbReference type="ARBA" id="ARBA00023033"/>
    </source>
</evidence>
<dbReference type="PROSITE" id="PS00498">
    <property type="entry name" value="TYROSINASE_2"/>
    <property type="match status" value="1"/>
</dbReference>
<reference evidence="8" key="2">
    <citation type="submission" date="2023-06" db="EMBL/GenBank/DDBJ databases">
        <authorList>
            <consortium name="Lawrence Berkeley National Laboratory"/>
            <person name="Mondo S.J."/>
            <person name="Hensen N."/>
            <person name="Bonometti L."/>
            <person name="Westerberg I."/>
            <person name="Brannstrom I.O."/>
            <person name="Guillou S."/>
            <person name="Cros-Aarteil S."/>
            <person name="Calhoun S."/>
            <person name="Haridas S."/>
            <person name="Kuo A."/>
            <person name="Pangilinan J."/>
            <person name="Riley R."/>
            <person name="Labutti K."/>
            <person name="Andreopoulos B."/>
            <person name="Lipzen A."/>
            <person name="Chen C."/>
            <person name="Yanf M."/>
            <person name="Daum C."/>
            <person name="Ng V."/>
            <person name="Clum A."/>
            <person name="Steindorff A."/>
            <person name="Ohm R."/>
            <person name="Martin F."/>
            <person name="Silar P."/>
            <person name="Natvig D."/>
            <person name="Lalanne C."/>
            <person name="Gautier V."/>
            <person name="Ament-Velasquez S.L."/>
            <person name="Kruys A."/>
            <person name="Hutchinson M.I."/>
            <person name="Powell A.J."/>
            <person name="Barry K."/>
            <person name="Miller A.N."/>
            <person name="Grigoriev I.V."/>
            <person name="Debuchy R."/>
            <person name="Gladieux P."/>
            <person name="Thoren M.H."/>
            <person name="Johannesson H."/>
        </authorList>
    </citation>
    <scope>NUCLEOTIDE SEQUENCE</scope>
    <source>
        <strain evidence="8">CBS 333.67</strain>
    </source>
</reference>
<dbReference type="EMBL" id="JAUDZG010000001">
    <property type="protein sequence ID" value="KAK3310003.1"/>
    <property type="molecule type" value="Genomic_DNA"/>
</dbReference>
<dbReference type="AlphaFoldDB" id="A0AAJ0H1A4"/>
<evidence type="ECO:0000256" key="2">
    <source>
        <dbReference type="ARBA" id="ARBA00022723"/>
    </source>
</evidence>
<accession>A0AAJ0H1A4</accession>
<dbReference type="Pfam" id="PF18132">
    <property type="entry name" value="Tyrosinase_C"/>
    <property type="match status" value="1"/>
</dbReference>
<sequence>MAPFRLSLVVVVLSIAHTLVFAQRATYDYGFDVTKIAKRQVARGARIVVRDKSGGDIHLRQEIRQLEQDQDVWTLYVLGLSMMQHTDQSSPTSHYAIAGIHGMPHQTWNDVNPVPGSENTGYCTHSSVLFPTWHRSFMALYEQVLSEQIQMIASLWPPTERQRYQDAARRFRIPYWDWAAAPPPGESVLPRSIGGSPFVDVDGPNGRQRIANPLFSYTFNPLNATAFGYHPWNYWNRTLRSPSSGNLDAVSNNSRTAANLDQNRPSIAQRLYALFSSYDNYTTFSNNAWGPQADSIESLHDTIHSLTGGVGPGEPNPGHMAFIQWSAFDPVFFLHHCMVDRILAMWQALHPNTWVSPSKALVRSYTTRQGQVQSASTALTPFFSHENGTFWTSDAVRDHTVFGYTYPELVRGPSRSGDNVKTVSRISRQAVNRLYGSFSPASLFIKEMRAQGFKGSRPATWAGREVGSATRLPPRSAAMEGKIFSGDRYNEWIANVRVGKQALGGSFSVHFFLGNPPRDPEAWPTAPNHVGTMGVFAAAAAPGDGQQGDAGRDGTHGAGQMMMDDHDVSVSGTVPLTATLMKNVAAGRLASLEQGDVEPYLRENLKMSVLGPKGEVSAGECLLGMGIQIVKSEVRAPYNEEELPEWGEAKACFEVC</sequence>
<keyword evidence="9" id="KW-1185">Reference proteome</keyword>
<evidence type="ECO:0000256" key="5">
    <source>
        <dbReference type="SAM" id="SignalP"/>
    </source>
</evidence>
<dbReference type="InterPro" id="IPR008922">
    <property type="entry name" value="Di-copper_centre_dom_sf"/>
</dbReference>
<dbReference type="InterPro" id="IPR002227">
    <property type="entry name" value="Tyrosinase_Cu-bd"/>
</dbReference>
<dbReference type="GeneID" id="87881488"/>
<evidence type="ECO:0000313" key="8">
    <source>
        <dbReference type="EMBL" id="KAK3310003.1"/>
    </source>
</evidence>
<organism evidence="8 9">
    <name type="scientific">Chaetomium strumarium</name>
    <dbReference type="NCBI Taxonomy" id="1170767"/>
    <lineage>
        <taxon>Eukaryota</taxon>
        <taxon>Fungi</taxon>
        <taxon>Dikarya</taxon>
        <taxon>Ascomycota</taxon>
        <taxon>Pezizomycotina</taxon>
        <taxon>Sordariomycetes</taxon>
        <taxon>Sordariomycetidae</taxon>
        <taxon>Sordariales</taxon>
        <taxon>Chaetomiaceae</taxon>
        <taxon>Chaetomium</taxon>
    </lineage>
</organism>
<dbReference type="SUPFAM" id="SSF48056">
    <property type="entry name" value="Di-copper centre-containing domain"/>
    <property type="match status" value="1"/>
</dbReference>
<reference evidence="8" key="1">
    <citation type="journal article" date="2023" name="Mol. Phylogenet. Evol.">
        <title>Genome-scale phylogeny and comparative genomics of the fungal order Sordariales.</title>
        <authorList>
            <person name="Hensen N."/>
            <person name="Bonometti L."/>
            <person name="Westerberg I."/>
            <person name="Brannstrom I.O."/>
            <person name="Guillou S."/>
            <person name="Cros-Aarteil S."/>
            <person name="Calhoun S."/>
            <person name="Haridas S."/>
            <person name="Kuo A."/>
            <person name="Mondo S."/>
            <person name="Pangilinan J."/>
            <person name="Riley R."/>
            <person name="LaButti K."/>
            <person name="Andreopoulos B."/>
            <person name="Lipzen A."/>
            <person name="Chen C."/>
            <person name="Yan M."/>
            <person name="Daum C."/>
            <person name="Ng V."/>
            <person name="Clum A."/>
            <person name="Steindorff A."/>
            <person name="Ohm R.A."/>
            <person name="Martin F."/>
            <person name="Silar P."/>
            <person name="Natvig D.O."/>
            <person name="Lalanne C."/>
            <person name="Gautier V."/>
            <person name="Ament-Velasquez S.L."/>
            <person name="Kruys A."/>
            <person name="Hutchinson M.I."/>
            <person name="Powell A.J."/>
            <person name="Barry K."/>
            <person name="Miller A.N."/>
            <person name="Grigoriev I.V."/>
            <person name="Debuchy R."/>
            <person name="Gladieux P."/>
            <person name="Hiltunen Thoren M."/>
            <person name="Johannesson H."/>
        </authorList>
    </citation>
    <scope>NUCLEOTIDE SEQUENCE</scope>
    <source>
        <strain evidence="8">CBS 333.67</strain>
    </source>
</reference>
<dbReference type="GO" id="GO:0004497">
    <property type="term" value="F:monooxygenase activity"/>
    <property type="evidence" value="ECO:0007669"/>
    <property type="project" value="UniProtKB-KW"/>
</dbReference>
<evidence type="ECO:0000259" key="6">
    <source>
        <dbReference type="PROSITE" id="PS00497"/>
    </source>
</evidence>
<feature type="chain" id="PRO_5042521325" description="Tyrosinase copper-binding domain-containing protein" evidence="5">
    <location>
        <begin position="23"/>
        <end position="656"/>
    </location>
</feature>
<dbReference type="PROSITE" id="PS00497">
    <property type="entry name" value="TYROSINASE_1"/>
    <property type="match status" value="1"/>
</dbReference>
<keyword evidence="5" id="KW-0732">Signal</keyword>
<evidence type="ECO:0000259" key="7">
    <source>
        <dbReference type="PROSITE" id="PS00498"/>
    </source>
</evidence>
<protein>
    <recommendedName>
        <fullName evidence="6 7">Tyrosinase copper-binding domain-containing protein</fullName>
    </recommendedName>
</protein>
<dbReference type="PANTHER" id="PTHR11474">
    <property type="entry name" value="TYROSINASE FAMILY MEMBER"/>
    <property type="match status" value="1"/>
</dbReference>
<dbReference type="PANTHER" id="PTHR11474:SF32">
    <property type="entry name" value="TYROSINASE"/>
    <property type="match status" value="1"/>
</dbReference>
<evidence type="ECO:0000313" key="9">
    <source>
        <dbReference type="Proteomes" id="UP001273166"/>
    </source>
</evidence>
<proteinExistence type="predicted"/>
<evidence type="ECO:0000256" key="3">
    <source>
        <dbReference type="ARBA" id="ARBA00023002"/>
    </source>
</evidence>
<feature type="domain" description="Tyrosinase copper-binding" evidence="6">
    <location>
        <begin position="125"/>
        <end position="142"/>
    </location>
</feature>
<dbReference type="GO" id="GO:0046872">
    <property type="term" value="F:metal ion binding"/>
    <property type="evidence" value="ECO:0007669"/>
    <property type="project" value="UniProtKB-KW"/>
</dbReference>
<dbReference type="Proteomes" id="UP001273166">
    <property type="component" value="Unassembled WGS sequence"/>
</dbReference>
<dbReference type="PRINTS" id="PR00092">
    <property type="entry name" value="TYROSINASE"/>
</dbReference>
<gene>
    <name evidence="8" type="ORF">B0T15DRAFT_20979</name>
</gene>
<name>A0AAJ0H1A4_9PEZI</name>
<keyword evidence="4" id="KW-0503">Monooxygenase</keyword>
<keyword evidence="2" id="KW-0479">Metal-binding</keyword>
<comment type="caution">
    <text evidence="8">The sequence shown here is derived from an EMBL/GenBank/DDBJ whole genome shotgun (WGS) entry which is preliminary data.</text>
</comment>
<keyword evidence="3" id="KW-0560">Oxidoreductase</keyword>
<dbReference type="InterPro" id="IPR041640">
    <property type="entry name" value="Tyrosinase_C"/>
</dbReference>
<dbReference type="InterPro" id="IPR050316">
    <property type="entry name" value="Tyrosinase/Hemocyanin"/>
</dbReference>
<dbReference type="Gene3D" id="1.10.1280.10">
    <property type="entry name" value="Di-copper center containing domain from catechol oxidase"/>
    <property type="match status" value="1"/>
</dbReference>